<dbReference type="Gene3D" id="2.10.70.10">
    <property type="entry name" value="Complement Module, domain 1"/>
    <property type="match status" value="1"/>
</dbReference>
<feature type="chain" id="PRO_5041933844" description="Sushi domain-containing protein" evidence="4">
    <location>
        <begin position="29"/>
        <end position="313"/>
    </location>
</feature>
<keyword evidence="3" id="KW-0812">Transmembrane</keyword>
<protein>
    <recommendedName>
        <fullName evidence="5">Sushi domain-containing protein</fullName>
    </recommendedName>
</protein>
<dbReference type="EMBL" id="JAEAOA010000379">
    <property type="protein sequence ID" value="KAK3593012.1"/>
    <property type="molecule type" value="Genomic_DNA"/>
</dbReference>
<reference evidence="6" key="3">
    <citation type="submission" date="2023-05" db="EMBL/GenBank/DDBJ databases">
        <authorList>
            <person name="Smith C.H."/>
        </authorList>
    </citation>
    <scope>NUCLEOTIDE SEQUENCE</scope>
    <source>
        <strain evidence="6">CHS0354</strain>
        <tissue evidence="6">Mantle</tissue>
    </source>
</reference>
<dbReference type="PROSITE" id="PS50923">
    <property type="entry name" value="SUSHI"/>
    <property type="match status" value="2"/>
</dbReference>
<feature type="domain" description="Sushi" evidence="5">
    <location>
        <begin position="30"/>
        <end position="89"/>
    </location>
</feature>
<comment type="caution">
    <text evidence="6">The sequence shown here is derived from an EMBL/GenBank/DDBJ whole genome shotgun (WGS) entry which is preliminary data.</text>
</comment>
<keyword evidence="1" id="KW-1015">Disulfide bond</keyword>
<dbReference type="SUPFAM" id="SSF57535">
    <property type="entry name" value="Complement control module/SCR domain"/>
    <property type="match status" value="1"/>
</dbReference>
<dbReference type="Proteomes" id="UP001195483">
    <property type="component" value="Unassembled WGS sequence"/>
</dbReference>
<keyword evidence="4" id="KW-0732">Signal</keyword>
<evidence type="ECO:0000313" key="6">
    <source>
        <dbReference type="EMBL" id="KAK3593012.1"/>
    </source>
</evidence>
<feature type="transmembrane region" description="Helical" evidence="3">
    <location>
        <begin position="179"/>
        <end position="202"/>
    </location>
</feature>
<keyword evidence="3" id="KW-0472">Membrane</keyword>
<feature type="domain" description="Sushi" evidence="5">
    <location>
        <begin position="100"/>
        <end position="158"/>
    </location>
</feature>
<evidence type="ECO:0000313" key="7">
    <source>
        <dbReference type="Proteomes" id="UP001195483"/>
    </source>
</evidence>
<evidence type="ECO:0000256" key="1">
    <source>
        <dbReference type="ARBA" id="ARBA00023157"/>
    </source>
</evidence>
<evidence type="ECO:0000256" key="2">
    <source>
        <dbReference type="PROSITE-ProRule" id="PRU00302"/>
    </source>
</evidence>
<reference evidence="6" key="1">
    <citation type="journal article" date="2021" name="Genome Biol. Evol.">
        <title>A High-Quality Reference Genome for a Parasitic Bivalve with Doubly Uniparental Inheritance (Bivalvia: Unionida).</title>
        <authorList>
            <person name="Smith C.H."/>
        </authorList>
    </citation>
    <scope>NUCLEOTIDE SEQUENCE</scope>
    <source>
        <strain evidence="6">CHS0354</strain>
    </source>
</reference>
<dbReference type="InterPro" id="IPR000436">
    <property type="entry name" value="Sushi_SCR_CCP_dom"/>
</dbReference>
<proteinExistence type="predicted"/>
<gene>
    <name evidence="6" type="ORF">CHS0354_005367</name>
</gene>
<keyword evidence="2" id="KW-0768">Sushi</keyword>
<dbReference type="InterPro" id="IPR035976">
    <property type="entry name" value="Sushi/SCR/CCP_sf"/>
</dbReference>
<sequence>MKEKVIVLKKGFMCFLFVWILSIRCVTSQIICPKVFEGGSIDDSCSREYRAICFQYKCNPGYVASISYLTCGESGRWVNPYGKSLKCTREDFVEEKLGHKVCPDRFNGGYVSWYCNRIPRQTCAYKCNTGYLVNSTITQLTCKENGLWDADTNSLCIESGESTSSSFFVPTSTGGGCEVLALGISLGIGIPMLIIAIIVGCVRWCRIRKARRVPNQTDSRYFRSREYPGQHDTNTRQYPASSSVDGVSPFEFATYDRQHISTISSSLKYPEPPPLYSEIQISPNESPPAYKEVVKDPSRFSLHIELAMFNGQR</sequence>
<evidence type="ECO:0000259" key="5">
    <source>
        <dbReference type="PROSITE" id="PS50923"/>
    </source>
</evidence>
<keyword evidence="7" id="KW-1185">Reference proteome</keyword>
<evidence type="ECO:0000256" key="3">
    <source>
        <dbReference type="SAM" id="Phobius"/>
    </source>
</evidence>
<name>A0AAE0VXN6_9BIVA</name>
<comment type="caution">
    <text evidence="2">Lacks conserved residue(s) required for the propagation of feature annotation.</text>
</comment>
<reference evidence="6" key="2">
    <citation type="journal article" date="2021" name="Genome Biol. Evol.">
        <title>Developing a high-quality reference genome for a parasitic bivalve with doubly uniparental inheritance (Bivalvia: Unionida).</title>
        <authorList>
            <person name="Smith C.H."/>
        </authorList>
    </citation>
    <scope>NUCLEOTIDE SEQUENCE</scope>
    <source>
        <strain evidence="6">CHS0354</strain>
        <tissue evidence="6">Mantle</tissue>
    </source>
</reference>
<dbReference type="AlphaFoldDB" id="A0AAE0VXN6"/>
<keyword evidence="3" id="KW-1133">Transmembrane helix</keyword>
<feature type="signal peptide" evidence="4">
    <location>
        <begin position="1"/>
        <end position="28"/>
    </location>
</feature>
<organism evidence="6 7">
    <name type="scientific">Potamilus streckersoni</name>
    <dbReference type="NCBI Taxonomy" id="2493646"/>
    <lineage>
        <taxon>Eukaryota</taxon>
        <taxon>Metazoa</taxon>
        <taxon>Spiralia</taxon>
        <taxon>Lophotrochozoa</taxon>
        <taxon>Mollusca</taxon>
        <taxon>Bivalvia</taxon>
        <taxon>Autobranchia</taxon>
        <taxon>Heteroconchia</taxon>
        <taxon>Palaeoheterodonta</taxon>
        <taxon>Unionida</taxon>
        <taxon>Unionoidea</taxon>
        <taxon>Unionidae</taxon>
        <taxon>Ambleminae</taxon>
        <taxon>Lampsilini</taxon>
        <taxon>Potamilus</taxon>
    </lineage>
</organism>
<accession>A0AAE0VXN6</accession>
<evidence type="ECO:0000256" key="4">
    <source>
        <dbReference type="SAM" id="SignalP"/>
    </source>
</evidence>